<dbReference type="EMBL" id="CADCTN010000238">
    <property type="protein sequence ID" value="CAA9276720.1"/>
    <property type="molecule type" value="Genomic_DNA"/>
</dbReference>
<accession>A0A6J4JHW2</accession>
<reference evidence="2" key="1">
    <citation type="submission" date="2020-02" db="EMBL/GenBank/DDBJ databases">
        <authorList>
            <person name="Meier V. D."/>
        </authorList>
    </citation>
    <scope>NUCLEOTIDE SEQUENCE</scope>
    <source>
        <strain evidence="2">AVDCRST_MAG52</strain>
    </source>
</reference>
<organism evidence="2">
    <name type="scientific">uncultured Blastococcus sp</name>
    <dbReference type="NCBI Taxonomy" id="217144"/>
    <lineage>
        <taxon>Bacteria</taxon>
        <taxon>Bacillati</taxon>
        <taxon>Actinomycetota</taxon>
        <taxon>Actinomycetes</taxon>
        <taxon>Geodermatophilales</taxon>
        <taxon>Geodermatophilaceae</taxon>
        <taxon>Blastococcus</taxon>
        <taxon>environmental samples</taxon>
    </lineage>
</organism>
<feature type="compositionally biased region" description="Basic and acidic residues" evidence="1">
    <location>
        <begin position="29"/>
        <end position="46"/>
    </location>
</feature>
<evidence type="ECO:0000313" key="2">
    <source>
        <dbReference type="EMBL" id="CAA9276720.1"/>
    </source>
</evidence>
<dbReference type="AlphaFoldDB" id="A0A6J4JHW2"/>
<proteinExistence type="predicted"/>
<protein>
    <submittedName>
        <fullName evidence="2">YjbR family protein</fullName>
    </submittedName>
</protein>
<name>A0A6J4JHW2_9ACTN</name>
<sequence>GGDRRRPAAGRGVGTVVPGSRTRPAEVPCRADRLRGLLPGRDRDGLRVPQGGTGGARPERAAQVPAAGGVGHALPLGARRPRRTGSDRGSRARRRRVAHGRTAEALRRLRPPPPRRPAL</sequence>
<feature type="non-terminal residue" evidence="2">
    <location>
        <position position="1"/>
    </location>
</feature>
<evidence type="ECO:0000256" key="1">
    <source>
        <dbReference type="SAM" id="MobiDB-lite"/>
    </source>
</evidence>
<feature type="region of interest" description="Disordered" evidence="1">
    <location>
        <begin position="1"/>
        <end position="119"/>
    </location>
</feature>
<feature type="non-terminal residue" evidence="2">
    <location>
        <position position="119"/>
    </location>
</feature>
<gene>
    <name evidence="2" type="ORF">AVDCRST_MAG52-3579</name>
</gene>